<keyword evidence="2" id="KW-0521">NADP</keyword>
<dbReference type="Proteomes" id="UP000199011">
    <property type="component" value="Unassembled WGS sequence"/>
</dbReference>
<dbReference type="Gene3D" id="3.40.50.720">
    <property type="entry name" value="NAD(P)-binding Rossmann-like Domain"/>
    <property type="match status" value="1"/>
</dbReference>
<organism evidence="5 6">
    <name type="scientific">Xenorhabdus japonica</name>
    <dbReference type="NCBI Taxonomy" id="53341"/>
    <lineage>
        <taxon>Bacteria</taxon>
        <taxon>Pseudomonadati</taxon>
        <taxon>Pseudomonadota</taxon>
        <taxon>Gammaproteobacteria</taxon>
        <taxon>Enterobacterales</taxon>
        <taxon>Morganellaceae</taxon>
        <taxon>Xenorhabdus</taxon>
    </lineage>
</organism>
<protein>
    <submittedName>
        <fullName evidence="5">NAD(P)-dependent dehydrogenase, short-chain alcohol dehydrogenase family</fullName>
    </submittedName>
</protein>
<dbReference type="InterPro" id="IPR036291">
    <property type="entry name" value="NAD(P)-bd_dom_sf"/>
</dbReference>
<dbReference type="PANTHER" id="PTHR43490">
    <property type="entry name" value="(+)-NEOMENTHOL DEHYDROGENASE"/>
    <property type="match status" value="1"/>
</dbReference>
<dbReference type="CDD" id="cd05324">
    <property type="entry name" value="carb_red_PTCR-like_SDR_c"/>
    <property type="match status" value="1"/>
</dbReference>
<dbReference type="InterPro" id="IPR002347">
    <property type="entry name" value="SDR_fam"/>
</dbReference>
<dbReference type="PRINTS" id="PR00080">
    <property type="entry name" value="SDRFAMILY"/>
</dbReference>
<dbReference type="AlphaFoldDB" id="A0A1I5BME5"/>
<accession>A0A1I5BME5</accession>
<evidence type="ECO:0000256" key="1">
    <source>
        <dbReference type="ARBA" id="ARBA00006484"/>
    </source>
</evidence>
<dbReference type="SUPFAM" id="SSF51735">
    <property type="entry name" value="NAD(P)-binding Rossmann-fold domains"/>
    <property type="match status" value="1"/>
</dbReference>
<dbReference type="STRING" id="53341.SAMN05421579_12037"/>
<dbReference type="InterPro" id="IPR045313">
    <property type="entry name" value="CBR1-like"/>
</dbReference>
<evidence type="ECO:0000313" key="6">
    <source>
        <dbReference type="Proteomes" id="UP000199011"/>
    </source>
</evidence>
<evidence type="ECO:0000256" key="2">
    <source>
        <dbReference type="ARBA" id="ARBA00022857"/>
    </source>
</evidence>
<name>A0A1I5BME5_9GAMM</name>
<proteinExistence type="inferred from homology"/>
<dbReference type="RefSeq" id="WP_092519485.1">
    <property type="nucleotide sequence ID" value="NZ_CAWRAH010000049.1"/>
</dbReference>
<dbReference type="PROSITE" id="PS00061">
    <property type="entry name" value="ADH_SHORT"/>
    <property type="match status" value="1"/>
</dbReference>
<keyword evidence="6" id="KW-1185">Reference proteome</keyword>
<dbReference type="Pfam" id="PF00106">
    <property type="entry name" value="adh_short"/>
    <property type="match status" value="1"/>
</dbReference>
<dbReference type="InterPro" id="IPR020904">
    <property type="entry name" value="Sc_DH/Rdtase_CS"/>
</dbReference>
<gene>
    <name evidence="5" type="ORF">SAMN05421579_12037</name>
</gene>
<dbReference type="PANTHER" id="PTHR43490:SF99">
    <property type="entry name" value="SHORT-CHAIN DEHYDROGENASE_REDUCTASE"/>
    <property type="match status" value="1"/>
</dbReference>
<evidence type="ECO:0000256" key="3">
    <source>
        <dbReference type="ARBA" id="ARBA00023002"/>
    </source>
</evidence>
<dbReference type="PRINTS" id="PR00081">
    <property type="entry name" value="GDHRDH"/>
</dbReference>
<dbReference type="OrthoDB" id="109589at2"/>
<comment type="similarity">
    <text evidence="1 4">Belongs to the short-chain dehydrogenases/reductases (SDR) family.</text>
</comment>
<dbReference type="EMBL" id="FOVO01000020">
    <property type="protein sequence ID" value="SFN75883.1"/>
    <property type="molecule type" value="Genomic_DNA"/>
</dbReference>
<keyword evidence="3" id="KW-0560">Oxidoreductase</keyword>
<reference evidence="6" key="1">
    <citation type="submission" date="2016-10" db="EMBL/GenBank/DDBJ databases">
        <authorList>
            <person name="Varghese N."/>
            <person name="Submissions S."/>
        </authorList>
    </citation>
    <scope>NUCLEOTIDE SEQUENCE [LARGE SCALE GENOMIC DNA]</scope>
    <source>
        <strain evidence="6">DSM 16522</strain>
    </source>
</reference>
<evidence type="ECO:0000313" key="5">
    <source>
        <dbReference type="EMBL" id="SFN75883.1"/>
    </source>
</evidence>
<evidence type="ECO:0000256" key="4">
    <source>
        <dbReference type="RuleBase" id="RU000363"/>
    </source>
</evidence>
<dbReference type="GO" id="GO:0016616">
    <property type="term" value="F:oxidoreductase activity, acting on the CH-OH group of donors, NAD or NADP as acceptor"/>
    <property type="evidence" value="ECO:0007669"/>
    <property type="project" value="InterPro"/>
</dbReference>
<sequence>MSAYPFKIALVTGANRGIGFETVRQLAENGIHVLLTGRNHEETTKAAIKLKSEGLNVEALILDVTKTDSIFAAVTEVTRKYGRLDILINNAGIRIEEYGKQPSEQPLQQWRETFNTNLFGIVEVTTAFLPLIRKSIAGRIVNVSSLLASLSMHSDPSSYSYSPMFKSLPAYSASKSAVNSWTVHLAYELRETPIKVNSVHPGYTKTDMNEGSGKLDISTGAKTTVSMALLDSNGPTGSYMHMGEIVPW</sequence>